<evidence type="ECO:0008006" key="5">
    <source>
        <dbReference type="Google" id="ProtNLM"/>
    </source>
</evidence>
<dbReference type="Pfam" id="PF25043">
    <property type="entry name" value="DUF7788"/>
    <property type="match status" value="1"/>
</dbReference>
<protein>
    <recommendedName>
        <fullName evidence="5">DUF2828 domain-containing protein</fullName>
    </recommendedName>
</protein>
<dbReference type="InterPro" id="IPR058580">
    <property type="entry name" value="DUF2828"/>
</dbReference>
<comment type="caution">
    <text evidence="3">The sequence shown here is derived from an EMBL/GenBank/DDBJ whole genome shotgun (WGS) entry which is preliminary data.</text>
</comment>
<feature type="domain" description="DUF7788" evidence="2">
    <location>
        <begin position="471"/>
        <end position="713"/>
    </location>
</feature>
<accession>A0AA40EJA6</accession>
<dbReference type="AlphaFoldDB" id="A0AA40EJA6"/>
<name>A0AA40EJA6_9PEZI</name>
<reference evidence="3" key="1">
    <citation type="submission" date="2023-06" db="EMBL/GenBank/DDBJ databases">
        <title>Genome-scale phylogeny and comparative genomics of the fungal order Sordariales.</title>
        <authorList>
            <consortium name="Lawrence Berkeley National Laboratory"/>
            <person name="Hensen N."/>
            <person name="Bonometti L."/>
            <person name="Westerberg I."/>
            <person name="Brannstrom I.O."/>
            <person name="Guillou S."/>
            <person name="Cros-Aarteil S."/>
            <person name="Calhoun S."/>
            <person name="Haridas S."/>
            <person name="Kuo A."/>
            <person name="Mondo S."/>
            <person name="Pangilinan J."/>
            <person name="Riley R."/>
            <person name="LaButti K."/>
            <person name="Andreopoulos B."/>
            <person name="Lipzen A."/>
            <person name="Chen C."/>
            <person name="Yanf M."/>
            <person name="Daum C."/>
            <person name="Ng V."/>
            <person name="Clum A."/>
            <person name="Steindorff A."/>
            <person name="Ohm R."/>
            <person name="Martin F."/>
            <person name="Silar P."/>
            <person name="Natvig D."/>
            <person name="Lalanne C."/>
            <person name="Gautier V."/>
            <person name="Ament-velasquez S.L."/>
            <person name="Kruys A."/>
            <person name="Hutchinson M.I."/>
            <person name="Powell A.J."/>
            <person name="Barry K."/>
            <person name="Miller A.N."/>
            <person name="Grigoriev I.V."/>
            <person name="Debuchy R."/>
            <person name="Gladieux P."/>
            <person name="Thoren M.H."/>
            <person name="Johannesson H."/>
        </authorList>
    </citation>
    <scope>NUCLEOTIDE SEQUENCE</scope>
    <source>
        <strain evidence="3">SMH3187-1</strain>
    </source>
</reference>
<dbReference type="Proteomes" id="UP001172155">
    <property type="component" value="Unassembled WGS sequence"/>
</dbReference>
<evidence type="ECO:0000259" key="1">
    <source>
        <dbReference type="Pfam" id="PF11443"/>
    </source>
</evidence>
<dbReference type="PANTHER" id="PTHR31373">
    <property type="entry name" value="OS06G0652100 PROTEIN"/>
    <property type="match status" value="1"/>
</dbReference>
<dbReference type="PANTHER" id="PTHR31373:SF27">
    <property type="entry name" value="TROVE DOMAIN-CONTAINING PROTEIN"/>
    <property type="match status" value="1"/>
</dbReference>
<feature type="domain" description="DUF2828" evidence="1">
    <location>
        <begin position="74"/>
        <end position="216"/>
    </location>
</feature>
<dbReference type="Pfam" id="PF11443">
    <property type="entry name" value="DUF2828"/>
    <property type="match status" value="2"/>
</dbReference>
<dbReference type="InterPro" id="IPR056690">
    <property type="entry name" value="DUF7788"/>
</dbReference>
<dbReference type="EMBL" id="JAUKUD010000006">
    <property type="protein sequence ID" value="KAK0740373.1"/>
    <property type="molecule type" value="Genomic_DNA"/>
</dbReference>
<gene>
    <name evidence="3" type="ORF">B0T18DRAFT_440079</name>
</gene>
<organism evidence="3 4">
    <name type="scientific">Schizothecium vesticola</name>
    <dbReference type="NCBI Taxonomy" id="314040"/>
    <lineage>
        <taxon>Eukaryota</taxon>
        <taxon>Fungi</taxon>
        <taxon>Dikarya</taxon>
        <taxon>Ascomycota</taxon>
        <taxon>Pezizomycotina</taxon>
        <taxon>Sordariomycetes</taxon>
        <taxon>Sordariomycetidae</taxon>
        <taxon>Sordariales</taxon>
        <taxon>Schizotheciaceae</taxon>
        <taxon>Schizothecium</taxon>
    </lineage>
</organism>
<feature type="domain" description="DUF2828" evidence="1">
    <location>
        <begin position="222"/>
        <end position="469"/>
    </location>
</feature>
<proteinExistence type="predicted"/>
<dbReference type="InterPro" id="IPR011205">
    <property type="entry name" value="UCP015417_vWA"/>
</dbReference>
<keyword evidence="4" id="KW-1185">Reference proteome</keyword>
<evidence type="ECO:0000313" key="3">
    <source>
        <dbReference type="EMBL" id="KAK0740373.1"/>
    </source>
</evidence>
<evidence type="ECO:0000313" key="4">
    <source>
        <dbReference type="Proteomes" id="UP001172155"/>
    </source>
</evidence>
<dbReference type="PIRSF" id="PIRSF015417">
    <property type="entry name" value="T31B5_30_vWA"/>
    <property type="match status" value="1"/>
</dbReference>
<sequence>MANQDAQQQSEPDQPPGDISWFLKAKCPVFLPKSDALTLHAGEFEAFLRDSIRAVPDALEPKEQDTIITDIDMDVAGRLLIDAWAEDPDSTLKIIFNARSIHLGKGSRMLFYRYAGWLATNHPLTLLANMRWLVRLVIPKTAEKTTDEDDVMVETAATLRKLEMLDAKLSGGPDMVDELVLDAEHDVKNGVAHGYWKDLLNILALSAYGGLDVAASQRDILYMRHSKRRTRHETAVDLYTNNPLHRAIHLTVARLFAEQLQCDLAALAGDDKKAKRNISLCGKWAPSTDRFHDRHTFVVSSIAEIMFPESQLVEKGILSPSANDDDRTIYLRHARDSYRKAVAGLRKHLEVVGRDLSANILQNINYEHVPSLAMDRYVQTFAMKDPWRFEACLGRVASGRSRISRATLLPSTLVHKARRIPGTRFSRKRSRRKEGVRDMVNSLLPEMEAMALDRQWNTLVQRIKDSGTLPSCIAVCDVSRSMEYPTFRDGTCPLESAIGLSLLLTEVAEPPFRGAFITFSEVPSLKLIDLSATLKDKIRAIDDSYSSLNTDFEAVFTTLILPMAIENNMKQEDMVKRIFVLSDLHFDKARNQEDAWSTSHERIQKAYQEAGYEVPELVYWNLADGKGYYDTVKTGDEGGAVDPKPVTAEHAGVAMVSSYSQGMLKVFLDDGLFEKEEAEVVETVVEGEDGDELMELAVKKPKLDPLATVKKAISPKTYAMLKVVD</sequence>
<evidence type="ECO:0000259" key="2">
    <source>
        <dbReference type="Pfam" id="PF25043"/>
    </source>
</evidence>